<sequence length="78" mass="8363">MTDPRPPKPTYLDDPDLQLVIEPGHERANAGDVLAELLHRQPNAQEAALLIRGATMLYTVGAGSAAACLSTSMTWLYG</sequence>
<evidence type="ECO:0000313" key="1">
    <source>
        <dbReference type="EMBL" id="SFW12759.1"/>
    </source>
</evidence>
<dbReference type="EMBL" id="FPJG01000002">
    <property type="protein sequence ID" value="SFW12759.1"/>
    <property type="molecule type" value="Genomic_DNA"/>
</dbReference>
<gene>
    <name evidence="1" type="ORF">SAMN04489730_0109</name>
</gene>
<organism evidence="1 2">
    <name type="scientific">Amycolatopsis australiensis</name>
    <dbReference type="NCBI Taxonomy" id="546364"/>
    <lineage>
        <taxon>Bacteria</taxon>
        <taxon>Bacillati</taxon>
        <taxon>Actinomycetota</taxon>
        <taxon>Actinomycetes</taxon>
        <taxon>Pseudonocardiales</taxon>
        <taxon>Pseudonocardiaceae</taxon>
        <taxon>Amycolatopsis</taxon>
    </lineage>
</organism>
<protein>
    <submittedName>
        <fullName evidence="1">Uncharacterized protein</fullName>
    </submittedName>
</protein>
<dbReference type="AlphaFoldDB" id="A0A1K1LPG8"/>
<proteinExistence type="predicted"/>
<keyword evidence="2" id="KW-1185">Reference proteome</keyword>
<name>A0A1K1LPG8_9PSEU</name>
<dbReference type="OrthoDB" id="9949305at2"/>
<dbReference type="STRING" id="546364.SAMN04489730_0109"/>
<dbReference type="Proteomes" id="UP000182740">
    <property type="component" value="Unassembled WGS sequence"/>
</dbReference>
<evidence type="ECO:0000313" key="2">
    <source>
        <dbReference type="Proteomes" id="UP000182740"/>
    </source>
</evidence>
<reference evidence="2" key="1">
    <citation type="submission" date="2016-11" db="EMBL/GenBank/DDBJ databases">
        <authorList>
            <person name="Varghese N."/>
            <person name="Submissions S."/>
        </authorList>
    </citation>
    <scope>NUCLEOTIDE SEQUENCE [LARGE SCALE GENOMIC DNA]</scope>
    <source>
        <strain evidence="2">DSM 44671</strain>
    </source>
</reference>
<dbReference type="RefSeq" id="WP_072474371.1">
    <property type="nucleotide sequence ID" value="NZ_FPJG01000002.1"/>
</dbReference>
<accession>A0A1K1LPG8</accession>